<protein>
    <recommendedName>
        <fullName evidence="1">GST N-terminal domain-containing protein</fullName>
    </recommendedName>
</protein>
<evidence type="ECO:0000259" key="1">
    <source>
        <dbReference type="PROSITE" id="PS50404"/>
    </source>
</evidence>
<dbReference type="Proteomes" id="UP000054270">
    <property type="component" value="Unassembled WGS sequence"/>
</dbReference>
<dbReference type="Gene3D" id="1.20.1050.10">
    <property type="match status" value="1"/>
</dbReference>
<proteinExistence type="predicted"/>
<organism evidence="2 3">
    <name type="scientific">Hypholoma sublateritium (strain FD-334 SS-4)</name>
    <dbReference type="NCBI Taxonomy" id="945553"/>
    <lineage>
        <taxon>Eukaryota</taxon>
        <taxon>Fungi</taxon>
        <taxon>Dikarya</taxon>
        <taxon>Basidiomycota</taxon>
        <taxon>Agaricomycotina</taxon>
        <taxon>Agaricomycetes</taxon>
        <taxon>Agaricomycetidae</taxon>
        <taxon>Agaricales</taxon>
        <taxon>Agaricineae</taxon>
        <taxon>Strophariaceae</taxon>
        <taxon>Hypholoma</taxon>
    </lineage>
</organism>
<dbReference type="CDD" id="cd00570">
    <property type="entry name" value="GST_N_family"/>
    <property type="match status" value="1"/>
</dbReference>
<dbReference type="EMBL" id="KN817519">
    <property type="protein sequence ID" value="KJA29104.1"/>
    <property type="molecule type" value="Genomic_DNA"/>
</dbReference>
<name>A0A0D2PE97_HYPSF</name>
<dbReference type="InterPro" id="IPR036249">
    <property type="entry name" value="Thioredoxin-like_sf"/>
</dbReference>
<dbReference type="OrthoDB" id="412788at2759"/>
<dbReference type="InterPro" id="IPR004045">
    <property type="entry name" value="Glutathione_S-Trfase_N"/>
</dbReference>
<accession>A0A0D2PE97</accession>
<dbReference type="InterPro" id="IPR036282">
    <property type="entry name" value="Glutathione-S-Trfase_C_sf"/>
</dbReference>
<keyword evidence="3" id="KW-1185">Reference proteome</keyword>
<gene>
    <name evidence="2" type="ORF">HYPSUDRAFT_196527</name>
</gene>
<sequence length="346" mass="38373">MSSLPKAVLYYAPDSVWSAVARLAIEEKGYGADEIDYRIVDADKGENYDLTFLRLNAKATLPTLLVPYENSLTEDVESRYKALTDAKSIVEFLDKSRSALSRTHTTSSAPAPSLTPATIEATTTCKVIIEEILHHEIANPDTLLYVNARDDASLKVLAKEVLPALQKQEQVISGYLARTADESVRVSEKVKGLWAARLEEIRAVLAVMVDAETPATELDENKKAIRDEFFRTAHRAWEVSLREVLTQLSKEVVGPFTLGDQISIADLHLAGWLARVVKLVGGTGSDSGETVAKRLEGRVGYTLVRDFKTEQGRRENVEAEQTKIGAFWDGMRERASWRKIYGAGLF</sequence>
<dbReference type="SUPFAM" id="SSF52833">
    <property type="entry name" value="Thioredoxin-like"/>
    <property type="match status" value="1"/>
</dbReference>
<dbReference type="SUPFAM" id="SSF47616">
    <property type="entry name" value="GST C-terminal domain-like"/>
    <property type="match status" value="1"/>
</dbReference>
<feature type="domain" description="GST N-terminal" evidence="1">
    <location>
        <begin position="5"/>
        <end position="101"/>
    </location>
</feature>
<dbReference type="Gene3D" id="3.40.30.10">
    <property type="entry name" value="Glutaredoxin"/>
    <property type="match status" value="1"/>
</dbReference>
<dbReference type="Pfam" id="PF13417">
    <property type="entry name" value="GST_N_3"/>
    <property type="match status" value="1"/>
</dbReference>
<reference evidence="3" key="1">
    <citation type="submission" date="2014-04" db="EMBL/GenBank/DDBJ databases">
        <title>Evolutionary Origins and Diversification of the Mycorrhizal Mutualists.</title>
        <authorList>
            <consortium name="DOE Joint Genome Institute"/>
            <consortium name="Mycorrhizal Genomics Consortium"/>
            <person name="Kohler A."/>
            <person name="Kuo A."/>
            <person name="Nagy L.G."/>
            <person name="Floudas D."/>
            <person name="Copeland A."/>
            <person name="Barry K.W."/>
            <person name="Cichocki N."/>
            <person name="Veneault-Fourrey C."/>
            <person name="LaButti K."/>
            <person name="Lindquist E.A."/>
            <person name="Lipzen A."/>
            <person name="Lundell T."/>
            <person name="Morin E."/>
            <person name="Murat C."/>
            <person name="Riley R."/>
            <person name="Ohm R."/>
            <person name="Sun H."/>
            <person name="Tunlid A."/>
            <person name="Henrissat B."/>
            <person name="Grigoriev I.V."/>
            <person name="Hibbett D.S."/>
            <person name="Martin F."/>
        </authorList>
    </citation>
    <scope>NUCLEOTIDE SEQUENCE [LARGE SCALE GENOMIC DNA]</scope>
    <source>
        <strain evidence="3">FD-334 SS-4</strain>
    </source>
</reference>
<evidence type="ECO:0000313" key="3">
    <source>
        <dbReference type="Proteomes" id="UP000054270"/>
    </source>
</evidence>
<dbReference type="PROSITE" id="PS50404">
    <property type="entry name" value="GST_NTER"/>
    <property type="match status" value="1"/>
</dbReference>
<dbReference type="STRING" id="945553.A0A0D2PE97"/>
<dbReference type="OMA" id="AEKFTIY"/>
<dbReference type="AlphaFoldDB" id="A0A0D2PE97"/>
<evidence type="ECO:0000313" key="2">
    <source>
        <dbReference type="EMBL" id="KJA29104.1"/>
    </source>
</evidence>